<keyword evidence="1" id="KW-0812">Transmembrane</keyword>
<dbReference type="AlphaFoldDB" id="A0AA97ART6"/>
<protein>
    <recommendedName>
        <fullName evidence="4">PTPA-CTERM sorting domain-containing protein</fullName>
    </recommendedName>
</protein>
<evidence type="ECO:0000256" key="2">
    <source>
        <dbReference type="SAM" id="SignalP"/>
    </source>
</evidence>
<keyword evidence="2" id="KW-0732">Signal</keyword>
<dbReference type="EMBL" id="CP053586">
    <property type="protein sequence ID" value="WNZ25848.1"/>
    <property type="molecule type" value="Genomic_DNA"/>
</dbReference>
<accession>A0AA97ART6</accession>
<keyword evidence="1" id="KW-0472">Membrane</keyword>
<evidence type="ECO:0008006" key="4">
    <source>
        <dbReference type="Google" id="ProtNLM"/>
    </source>
</evidence>
<feature type="signal peptide" evidence="2">
    <location>
        <begin position="1"/>
        <end position="38"/>
    </location>
</feature>
<reference evidence="3" key="1">
    <citation type="submission" date="2020-05" db="EMBL/GenBank/DDBJ databases">
        <authorList>
            <person name="Zhu T."/>
            <person name="Keshari N."/>
            <person name="Lu X."/>
        </authorList>
    </citation>
    <scope>NUCLEOTIDE SEQUENCE</scope>
    <source>
        <strain evidence="3">NK1-12</strain>
    </source>
</reference>
<gene>
    <name evidence="3" type="ORF">HJG54_25445</name>
</gene>
<sequence length="94" mass="9141">MKLVLPTKRSIGTAIMAGFLLLAPAALISFTAIGPALAQVDNGDEDDNGVPNGGVAAGAGGAYEAGMGTTLPIAATVGGLVLTGVGVAAYRSRK</sequence>
<evidence type="ECO:0000256" key="1">
    <source>
        <dbReference type="SAM" id="Phobius"/>
    </source>
</evidence>
<evidence type="ECO:0000313" key="3">
    <source>
        <dbReference type="EMBL" id="WNZ25848.1"/>
    </source>
</evidence>
<feature type="chain" id="PRO_5041656098" description="PTPA-CTERM sorting domain-containing protein" evidence="2">
    <location>
        <begin position="39"/>
        <end position="94"/>
    </location>
</feature>
<proteinExistence type="predicted"/>
<dbReference type="RefSeq" id="WP_316432023.1">
    <property type="nucleotide sequence ID" value="NZ_CP053586.1"/>
</dbReference>
<keyword evidence="1" id="KW-1133">Transmembrane helix</keyword>
<feature type="transmembrane region" description="Helical" evidence="1">
    <location>
        <begin position="71"/>
        <end position="90"/>
    </location>
</feature>
<organism evidence="3">
    <name type="scientific">Leptolyngbya sp. NK1-12</name>
    <dbReference type="NCBI Taxonomy" id="2547451"/>
    <lineage>
        <taxon>Bacteria</taxon>
        <taxon>Bacillati</taxon>
        <taxon>Cyanobacteriota</taxon>
        <taxon>Cyanophyceae</taxon>
        <taxon>Leptolyngbyales</taxon>
        <taxon>Leptolyngbyaceae</taxon>
        <taxon>Leptolyngbya group</taxon>
        <taxon>Leptolyngbya</taxon>
    </lineage>
</organism>
<name>A0AA97ART6_9CYAN</name>